<dbReference type="InterPro" id="IPR006204">
    <property type="entry name" value="GHMP_kinase_N_dom"/>
</dbReference>
<evidence type="ECO:0000256" key="1">
    <source>
        <dbReference type="ARBA" id="ARBA00017473"/>
    </source>
</evidence>
<protein>
    <recommendedName>
        <fullName evidence="1 6">4-diphosphocytidyl-2-C-methyl-D-erythritol kinase</fullName>
        <shortName evidence="6">CMK</shortName>
        <ecNumber evidence="6">2.7.1.148</ecNumber>
    </recommendedName>
    <alternativeName>
        <fullName evidence="6">4-(cytidine-5'-diphospho)-2-C-methyl-D-erythritol kinase</fullName>
    </alternativeName>
</protein>
<dbReference type="InterPro" id="IPR014721">
    <property type="entry name" value="Ribsml_uS5_D2-typ_fold_subgr"/>
</dbReference>
<evidence type="ECO:0000313" key="8">
    <source>
        <dbReference type="EMBL" id="AXK51795.1"/>
    </source>
</evidence>
<evidence type="ECO:0000256" key="3">
    <source>
        <dbReference type="ARBA" id="ARBA00022741"/>
    </source>
</evidence>
<accession>A0A345Z5B6</accession>
<dbReference type="PANTHER" id="PTHR43527:SF2">
    <property type="entry name" value="4-DIPHOSPHOCYTIDYL-2-C-METHYL-D-ERYTHRITOL KINASE, CHLOROPLASTIC"/>
    <property type="match status" value="1"/>
</dbReference>
<dbReference type="InterPro" id="IPR020568">
    <property type="entry name" value="Ribosomal_Su5_D2-typ_SF"/>
</dbReference>
<feature type="binding site" evidence="6">
    <location>
        <begin position="93"/>
        <end position="103"/>
    </location>
    <ligand>
        <name>ATP</name>
        <dbReference type="ChEBI" id="CHEBI:30616"/>
    </ligand>
</feature>
<comment type="pathway">
    <text evidence="6">Isoprenoid biosynthesis; isopentenyl diphosphate biosynthesis via DXP pathway; isopentenyl diphosphate from 1-deoxy-D-xylulose 5-phosphate: step 3/6.</text>
</comment>
<evidence type="ECO:0000256" key="4">
    <source>
        <dbReference type="ARBA" id="ARBA00022777"/>
    </source>
</evidence>
<comment type="catalytic activity">
    <reaction evidence="6">
        <text>4-CDP-2-C-methyl-D-erythritol + ATP = 4-CDP-2-C-methyl-D-erythritol 2-phosphate + ADP + H(+)</text>
        <dbReference type="Rhea" id="RHEA:18437"/>
        <dbReference type="ChEBI" id="CHEBI:15378"/>
        <dbReference type="ChEBI" id="CHEBI:30616"/>
        <dbReference type="ChEBI" id="CHEBI:57823"/>
        <dbReference type="ChEBI" id="CHEBI:57919"/>
        <dbReference type="ChEBI" id="CHEBI:456216"/>
        <dbReference type="EC" id="2.7.1.148"/>
    </reaction>
</comment>
<dbReference type="PANTHER" id="PTHR43527">
    <property type="entry name" value="4-DIPHOSPHOCYTIDYL-2-C-METHYL-D-ERYTHRITOL KINASE, CHLOROPLASTIC"/>
    <property type="match status" value="1"/>
</dbReference>
<organism evidence="8 9">
    <name type="scientific">Spiroplasma alleghenense</name>
    <dbReference type="NCBI Taxonomy" id="216931"/>
    <lineage>
        <taxon>Bacteria</taxon>
        <taxon>Bacillati</taxon>
        <taxon>Mycoplasmatota</taxon>
        <taxon>Mollicutes</taxon>
        <taxon>Entomoplasmatales</taxon>
        <taxon>Spiroplasmataceae</taxon>
        <taxon>Spiroplasma</taxon>
    </lineage>
</organism>
<dbReference type="HAMAP" id="MF_00061">
    <property type="entry name" value="IspE"/>
    <property type="match status" value="1"/>
</dbReference>
<dbReference type="Gene3D" id="3.30.70.890">
    <property type="entry name" value="GHMP kinase, C-terminal domain"/>
    <property type="match status" value="1"/>
</dbReference>
<dbReference type="KEGG" id="salx:SALLE_v1c11250"/>
<dbReference type="Proteomes" id="UP000254792">
    <property type="component" value="Chromosome"/>
</dbReference>
<proteinExistence type="inferred from homology"/>
<dbReference type="GO" id="GO:0050515">
    <property type="term" value="F:4-(cytidine 5'-diphospho)-2-C-methyl-D-erythritol kinase activity"/>
    <property type="evidence" value="ECO:0007669"/>
    <property type="project" value="UniProtKB-UniRule"/>
</dbReference>
<keyword evidence="9" id="KW-1185">Reference proteome</keyword>
<evidence type="ECO:0000259" key="7">
    <source>
        <dbReference type="Pfam" id="PF00288"/>
    </source>
</evidence>
<reference evidence="8 9" key="1">
    <citation type="submission" date="2018-07" db="EMBL/GenBank/DDBJ databases">
        <title>Complete genome sequence of Spiroplasma alleghenense PLHS-1 (ATCC 51752).</title>
        <authorList>
            <person name="Chou L."/>
            <person name="Lee T.-Y."/>
            <person name="Tsai Y.-M."/>
            <person name="Kuo C.-H."/>
        </authorList>
    </citation>
    <scope>NUCLEOTIDE SEQUENCE [LARGE SCALE GENOMIC DNA]</scope>
    <source>
        <strain evidence="8 9">PLHS-1</strain>
    </source>
</reference>
<feature type="active site" evidence="6">
    <location>
        <position position="135"/>
    </location>
</feature>
<keyword evidence="3 6" id="KW-0547">Nucleotide-binding</keyword>
<evidence type="ECO:0000256" key="5">
    <source>
        <dbReference type="ARBA" id="ARBA00022840"/>
    </source>
</evidence>
<dbReference type="RefSeq" id="WP_115558679.1">
    <property type="nucleotide sequence ID" value="NZ_CP031376.1"/>
</dbReference>
<keyword evidence="2 6" id="KW-0808">Transferase</keyword>
<name>A0A345Z5B6_9MOLU</name>
<feature type="domain" description="GHMP kinase N-terminal" evidence="7">
    <location>
        <begin position="66"/>
        <end position="139"/>
    </location>
</feature>
<evidence type="ECO:0000256" key="6">
    <source>
        <dbReference type="HAMAP-Rule" id="MF_00061"/>
    </source>
</evidence>
<comment type="function">
    <text evidence="6">Catalyzes the phosphorylation of the position 2 hydroxy group of 4-diphosphocytidyl-2C-methyl-D-erythritol.</text>
</comment>
<dbReference type="GO" id="GO:0019288">
    <property type="term" value="P:isopentenyl diphosphate biosynthetic process, methylerythritol 4-phosphate pathway"/>
    <property type="evidence" value="ECO:0007669"/>
    <property type="project" value="UniProtKB-UniRule"/>
</dbReference>
<gene>
    <name evidence="6 8" type="primary">ispE</name>
    <name evidence="8" type="ORF">SALLE_v1c11250</name>
</gene>
<dbReference type="EMBL" id="CP031376">
    <property type="protein sequence ID" value="AXK51795.1"/>
    <property type="molecule type" value="Genomic_DNA"/>
</dbReference>
<evidence type="ECO:0000313" key="9">
    <source>
        <dbReference type="Proteomes" id="UP000254792"/>
    </source>
</evidence>
<sequence>MTINSFCKVNLSLRVRKNWRIARLHRIKSKITLVEDFYDTIKITEIPEKKIKLICNFPEILNENNSVVRAAMEFLKFHEISTGLEIKLIKRIPLGSGLGGGSSNAIATIECLTQMFQLNRSKPLLKIVCKAIGYDSYFFASGYKTAIVSGYGQRVKKAKVMEKIGRNDLILNRHISCSTRSVYERYDEIYDPSMLEEVNSLKQACISAYPEMQEVFKMYPEAQLSGTGSTMFIIPPPPPEVIPPTQEELDAAAQEEAEKKAASYF</sequence>
<dbReference type="AlphaFoldDB" id="A0A345Z5B6"/>
<dbReference type="OrthoDB" id="389264at2"/>
<dbReference type="EC" id="2.7.1.148" evidence="6"/>
<keyword evidence="4 6" id="KW-0418">Kinase</keyword>
<feature type="active site" evidence="6">
    <location>
        <position position="8"/>
    </location>
</feature>
<keyword evidence="5 6" id="KW-0067">ATP-binding</keyword>
<dbReference type="UniPathway" id="UPA00056">
    <property type="reaction ID" value="UER00094"/>
</dbReference>
<keyword evidence="6" id="KW-0414">Isoprene biosynthesis</keyword>
<dbReference type="GO" id="GO:0005524">
    <property type="term" value="F:ATP binding"/>
    <property type="evidence" value="ECO:0007669"/>
    <property type="project" value="UniProtKB-UniRule"/>
</dbReference>
<evidence type="ECO:0000256" key="2">
    <source>
        <dbReference type="ARBA" id="ARBA00022679"/>
    </source>
</evidence>
<dbReference type="Gene3D" id="3.30.230.10">
    <property type="match status" value="1"/>
</dbReference>
<dbReference type="GO" id="GO:0016114">
    <property type="term" value="P:terpenoid biosynthetic process"/>
    <property type="evidence" value="ECO:0007669"/>
    <property type="project" value="InterPro"/>
</dbReference>
<comment type="similarity">
    <text evidence="6">Belongs to the GHMP kinase family. IspE subfamily.</text>
</comment>
<dbReference type="Pfam" id="PF00288">
    <property type="entry name" value="GHMP_kinases_N"/>
    <property type="match status" value="1"/>
</dbReference>
<dbReference type="InterPro" id="IPR036554">
    <property type="entry name" value="GHMP_kinase_C_sf"/>
</dbReference>
<dbReference type="InterPro" id="IPR004424">
    <property type="entry name" value="IspE"/>
</dbReference>
<dbReference type="SUPFAM" id="SSF54211">
    <property type="entry name" value="Ribosomal protein S5 domain 2-like"/>
    <property type="match status" value="1"/>
</dbReference>
<dbReference type="SUPFAM" id="SSF55060">
    <property type="entry name" value="GHMP Kinase, C-terminal domain"/>
    <property type="match status" value="1"/>
</dbReference>